<keyword evidence="3" id="KW-0964">Secreted</keyword>
<dbReference type="Pfam" id="PF00151">
    <property type="entry name" value="Lipase"/>
    <property type="match status" value="1"/>
</dbReference>
<accession>A0A5N5TFQ9</accession>
<dbReference type="InterPro" id="IPR013818">
    <property type="entry name" value="Lipase"/>
</dbReference>
<dbReference type="Proteomes" id="UP000326759">
    <property type="component" value="Unassembled WGS sequence"/>
</dbReference>
<evidence type="ECO:0000256" key="3">
    <source>
        <dbReference type="ARBA" id="ARBA00022525"/>
    </source>
</evidence>
<name>A0A5N5TFQ9_9CRUS</name>
<dbReference type="OrthoDB" id="199913at2759"/>
<sequence>MVDYKFIVCSIVAVLSFYLYYKITPNIPKPNEGIIFYYKCSGFNERKSLKEGSKDFENVFSESRFIFILIPGYTESSTRPWLQVLSEELLKAEPSSCVIFVEHWNYLTFSRPFMAENVKKIANDIANLLLASGMSSFMNVHAIGFSMGGWVAGCISNFLPKEKQIGRITGLDPSFPWKDTDNPDDFLDSGDADVVVILRTSRISVPVPLVEFDFCVNGCKIQPECDIWWHPSFIRQICSHYKTPFLFASHLTEKKEDFSSCRCPSRTTLLEGNCSCLVKNTFGLNMTLR</sequence>
<dbReference type="InterPro" id="IPR029058">
    <property type="entry name" value="AB_hydrolase_fold"/>
</dbReference>
<protein>
    <submittedName>
        <fullName evidence="6">Phospholipase A1 member A</fullName>
    </submittedName>
</protein>
<evidence type="ECO:0000313" key="7">
    <source>
        <dbReference type="Proteomes" id="UP000326759"/>
    </source>
</evidence>
<dbReference type="EMBL" id="SEYY01001259">
    <property type="protein sequence ID" value="KAB7505382.1"/>
    <property type="molecule type" value="Genomic_DNA"/>
</dbReference>
<comment type="caution">
    <text evidence="6">The sequence shown here is derived from an EMBL/GenBank/DDBJ whole genome shotgun (WGS) entry which is preliminary data.</text>
</comment>
<evidence type="ECO:0000256" key="4">
    <source>
        <dbReference type="RuleBase" id="RU004262"/>
    </source>
</evidence>
<dbReference type="AlphaFoldDB" id="A0A5N5TFQ9"/>
<gene>
    <name evidence="6" type="primary">Pla1a</name>
    <name evidence="6" type="ORF">Anas_03976</name>
</gene>
<dbReference type="InterPro" id="IPR000734">
    <property type="entry name" value="TAG_lipase"/>
</dbReference>
<feature type="domain" description="Lipase" evidence="5">
    <location>
        <begin position="57"/>
        <end position="275"/>
    </location>
</feature>
<dbReference type="GO" id="GO:0016298">
    <property type="term" value="F:lipase activity"/>
    <property type="evidence" value="ECO:0007669"/>
    <property type="project" value="InterPro"/>
</dbReference>
<keyword evidence="7" id="KW-1185">Reference proteome</keyword>
<evidence type="ECO:0000313" key="6">
    <source>
        <dbReference type="EMBL" id="KAB7505382.1"/>
    </source>
</evidence>
<reference evidence="6 7" key="1">
    <citation type="journal article" date="2019" name="PLoS Biol.">
        <title>Sex chromosomes control vertical transmission of feminizing Wolbachia symbionts in an isopod.</title>
        <authorList>
            <person name="Becking T."/>
            <person name="Chebbi M.A."/>
            <person name="Giraud I."/>
            <person name="Moumen B."/>
            <person name="Laverre T."/>
            <person name="Caubet Y."/>
            <person name="Peccoud J."/>
            <person name="Gilbert C."/>
            <person name="Cordaux R."/>
        </authorList>
    </citation>
    <scope>NUCLEOTIDE SEQUENCE [LARGE SCALE GENOMIC DNA]</scope>
    <source>
        <strain evidence="6">ANa2</strain>
        <tissue evidence="6">Whole body excluding digestive tract and cuticle</tissue>
    </source>
</reference>
<proteinExistence type="inferred from homology"/>
<evidence type="ECO:0000256" key="2">
    <source>
        <dbReference type="ARBA" id="ARBA00010701"/>
    </source>
</evidence>
<dbReference type="SUPFAM" id="SSF53474">
    <property type="entry name" value="alpha/beta-Hydrolases"/>
    <property type="match status" value="1"/>
</dbReference>
<dbReference type="GO" id="GO:0016042">
    <property type="term" value="P:lipid catabolic process"/>
    <property type="evidence" value="ECO:0007669"/>
    <property type="project" value="TreeGrafter"/>
</dbReference>
<evidence type="ECO:0000259" key="5">
    <source>
        <dbReference type="Pfam" id="PF00151"/>
    </source>
</evidence>
<comment type="similarity">
    <text evidence="2 4">Belongs to the AB hydrolase superfamily. Lipase family.</text>
</comment>
<comment type="subcellular location">
    <subcellularLocation>
        <location evidence="1">Secreted</location>
    </subcellularLocation>
</comment>
<dbReference type="GO" id="GO:0005615">
    <property type="term" value="C:extracellular space"/>
    <property type="evidence" value="ECO:0007669"/>
    <property type="project" value="TreeGrafter"/>
</dbReference>
<dbReference type="PANTHER" id="PTHR11610">
    <property type="entry name" value="LIPASE"/>
    <property type="match status" value="1"/>
</dbReference>
<organism evidence="6 7">
    <name type="scientific">Armadillidium nasatum</name>
    <dbReference type="NCBI Taxonomy" id="96803"/>
    <lineage>
        <taxon>Eukaryota</taxon>
        <taxon>Metazoa</taxon>
        <taxon>Ecdysozoa</taxon>
        <taxon>Arthropoda</taxon>
        <taxon>Crustacea</taxon>
        <taxon>Multicrustacea</taxon>
        <taxon>Malacostraca</taxon>
        <taxon>Eumalacostraca</taxon>
        <taxon>Peracarida</taxon>
        <taxon>Isopoda</taxon>
        <taxon>Oniscidea</taxon>
        <taxon>Crinocheta</taxon>
        <taxon>Armadillidiidae</taxon>
        <taxon>Armadillidium</taxon>
    </lineage>
</organism>
<evidence type="ECO:0000256" key="1">
    <source>
        <dbReference type="ARBA" id="ARBA00004613"/>
    </source>
</evidence>
<dbReference type="Gene3D" id="3.40.50.1820">
    <property type="entry name" value="alpha/beta hydrolase"/>
    <property type="match status" value="1"/>
</dbReference>